<dbReference type="EMBL" id="QGKW02001660">
    <property type="protein sequence ID" value="KAF2583042.1"/>
    <property type="molecule type" value="Genomic_DNA"/>
</dbReference>
<proteinExistence type="predicted"/>
<dbReference type="Proteomes" id="UP000712281">
    <property type="component" value="Unassembled WGS sequence"/>
</dbReference>
<reference evidence="1" key="1">
    <citation type="submission" date="2019-12" db="EMBL/GenBank/DDBJ databases">
        <title>Genome sequencing and annotation of Brassica cretica.</title>
        <authorList>
            <person name="Studholme D.J."/>
            <person name="Sarris P.F."/>
        </authorList>
    </citation>
    <scope>NUCLEOTIDE SEQUENCE</scope>
    <source>
        <strain evidence="1">PFS-001/15</strain>
        <tissue evidence="1">Leaf</tissue>
    </source>
</reference>
<evidence type="ECO:0000313" key="1">
    <source>
        <dbReference type="EMBL" id="KAF2583042.1"/>
    </source>
</evidence>
<dbReference type="AlphaFoldDB" id="A0A8S9JNC3"/>
<comment type="caution">
    <text evidence="1">The sequence shown here is derived from an EMBL/GenBank/DDBJ whole genome shotgun (WGS) entry which is preliminary data.</text>
</comment>
<sequence>MCTLEKFEVKSDWFCNIEETTIETHELLLVGSESRRQDLILTVPAATPTGEMVTVTTEHGNGGFVVQRRRNDLKTTSESVL</sequence>
<gene>
    <name evidence="1" type="ORF">F2Q68_00006626</name>
</gene>
<name>A0A8S9JNC3_BRACR</name>
<protein>
    <submittedName>
        <fullName evidence="1">Uncharacterized protein</fullName>
    </submittedName>
</protein>
<organism evidence="1 2">
    <name type="scientific">Brassica cretica</name>
    <name type="common">Mustard</name>
    <dbReference type="NCBI Taxonomy" id="69181"/>
    <lineage>
        <taxon>Eukaryota</taxon>
        <taxon>Viridiplantae</taxon>
        <taxon>Streptophyta</taxon>
        <taxon>Embryophyta</taxon>
        <taxon>Tracheophyta</taxon>
        <taxon>Spermatophyta</taxon>
        <taxon>Magnoliopsida</taxon>
        <taxon>eudicotyledons</taxon>
        <taxon>Gunneridae</taxon>
        <taxon>Pentapetalae</taxon>
        <taxon>rosids</taxon>
        <taxon>malvids</taxon>
        <taxon>Brassicales</taxon>
        <taxon>Brassicaceae</taxon>
        <taxon>Brassiceae</taxon>
        <taxon>Brassica</taxon>
    </lineage>
</organism>
<evidence type="ECO:0000313" key="2">
    <source>
        <dbReference type="Proteomes" id="UP000712281"/>
    </source>
</evidence>
<accession>A0A8S9JNC3</accession>